<dbReference type="InterPro" id="IPR036390">
    <property type="entry name" value="WH_DNA-bd_sf"/>
</dbReference>
<keyword evidence="8" id="KW-0805">Transcription regulation</keyword>
<keyword evidence="6" id="KW-0862">Zinc</keyword>
<gene>
    <name evidence="11" type="ORF">ACFFRE_12480</name>
</gene>
<name>A0ABV6C5G8_9ACTN</name>
<accession>A0ABV6C5G8</accession>
<comment type="caution">
    <text evidence="11">The sequence shown here is derived from an EMBL/GenBank/DDBJ whole genome shotgun (WGS) entry which is preliminary data.</text>
</comment>
<reference evidence="11 12" key="1">
    <citation type="submission" date="2024-09" db="EMBL/GenBank/DDBJ databases">
        <authorList>
            <person name="Sun Q."/>
            <person name="Mori K."/>
        </authorList>
    </citation>
    <scope>NUCLEOTIDE SEQUENCE [LARGE SCALE GENOMIC DNA]</scope>
    <source>
        <strain evidence="11 12">JCM 15389</strain>
    </source>
</reference>
<evidence type="ECO:0000256" key="2">
    <source>
        <dbReference type="ARBA" id="ARBA00007957"/>
    </source>
</evidence>
<evidence type="ECO:0000256" key="6">
    <source>
        <dbReference type="ARBA" id="ARBA00022833"/>
    </source>
</evidence>
<protein>
    <submittedName>
        <fullName evidence="11">Fur family transcriptional regulator</fullName>
    </submittedName>
</protein>
<keyword evidence="7" id="KW-0408">Iron</keyword>
<evidence type="ECO:0000313" key="11">
    <source>
        <dbReference type="EMBL" id="MFC0082945.1"/>
    </source>
</evidence>
<evidence type="ECO:0000256" key="4">
    <source>
        <dbReference type="ARBA" id="ARBA00022491"/>
    </source>
</evidence>
<dbReference type="InterPro" id="IPR043135">
    <property type="entry name" value="Fur_C"/>
</dbReference>
<evidence type="ECO:0000313" key="12">
    <source>
        <dbReference type="Proteomes" id="UP001589788"/>
    </source>
</evidence>
<dbReference type="Gene3D" id="3.30.1490.190">
    <property type="match status" value="1"/>
</dbReference>
<keyword evidence="9" id="KW-0238">DNA-binding</keyword>
<comment type="subcellular location">
    <subcellularLocation>
        <location evidence="1">Cytoplasm</location>
    </subcellularLocation>
</comment>
<comment type="similarity">
    <text evidence="2">Belongs to the Fur family.</text>
</comment>
<dbReference type="InterPro" id="IPR036388">
    <property type="entry name" value="WH-like_DNA-bd_sf"/>
</dbReference>
<evidence type="ECO:0000256" key="7">
    <source>
        <dbReference type="ARBA" id="ARBA00023004"/>
    </source>
</evidence>
<sequence length="160" mass="16995">MHQGEAALGSRAWAVGLLRTAGLRVTATRTAVLMVLAERPHAAAEEVLVEVRRRIGSASTQAVYNVLAALSAAEVVRRIEPAGSPARYEVRVGDNHHHVVCRRCGATADVDCVVGRRPCLTPSETHGYLVDEAEVTFWGLCPACAGTDQELEATRLAAGA</sequence>
<keyword evidence="5" id="KW-0479">Metal-binding</keyword>
<evidence type="ECO:0000256" key="10">
    <source>
        <dbReference type="ARBA" id="ARBA00023163"/>
    </source>
</evidence>
<dbReference type="PANTHER" id="PTHR33202:SF18">
    <property type="entry name" value="TRANSCRIPTIONAL REGULATOR FURA"/>
    <property type="match status" value="1"/>
</dbReference>
<dbReference type="Pfam" id="PF01475">
    <property type="entry name" value="FUR"/>
    <property type="match status" value="1"/>
</dbReference>
<dbReference type="Gene3D" id="1.10.10.10">
    <property type="entry name" value="Winged helix-like DNA-binding domain superfamily/Winged helix DNA-binding domain"/>
    <property type="match status" value="1"/>
</dbReference>
<dbReference type="Proteomes" id="UP001589788">
    <property type="component" value="Unassembled WGS sequence"/>
</dbReference>
<evidence type="ECO:0000256" key="9">
    <source>
        <dbReference type="ARBA" id="ARBA00023125"/>
    </source>
</evidence>
<dbReference type="EMBL" id="JBHLYQ010000196">
    <property type="protein sequence ID" value="MFC0082945.1"/>
    <property type="molecule type" value="Genomic_DNA"/>
</dbReference>
<organism evidence="11 12">
    <name type="scientific">Aciditerrimonas ferrireducens</name>
    <dbReference type="NCBI Taxonomy" id="667306"/>
    <lineage>
        <taxon>Bacteria</taxon>
        <taxon>Bacillati</taxon>
        <taxon>Actinomycetota</taxon>
        <taxon>Acidimicrobiia</taxon>
        <taxon>Acidimicrobiales</taxon>
        <taxon>Acidimicrobiaceae</taxon>
        <taxon>Aciditerrimonas</taxon>
    </lineage>
</organism>
<evidence type="ECO:0000256" key="5">
    <source>
        <dbReference type="ARBA" id="ARBA00022723"/>
    </source>
</evidence>
<dbReference type="InterPro" id="IPR002481">
    <property type="entry name" value="FUR"/>
</dbReference>
<dbReference type="PANTHER" id="PTHR33202">
    <property type="entry name" value="ZINC UPTAKE REGULATION PROTEIN"/>
    <property type="match status" value="1"/>
</dbReference>
<keyword evidence="10" id="KW-0804">Transcription</keyword>
<evidence type="ECO:0000256" key="1">
    <source>
        <dbReference type="ARBA" id="ARBA00004496"/>
    </source>
</evidence>
<dbReference type="SUPFAM" id="SSF46785">
    <property type="entry name" value="Winged helix' DNA-binding domain"/>
    <property type="match status" value="1"/>
</dbReference>
<keyword evidence="4" id="KW-0678">Repressor</keyword>
<proteinExistence type="inferred from homology"/>
<evidence type="ECO:0000256" key="8">
    <source>
        <dbReference type="ARBA" id="ARBA00023015"/>
    </source>
</evidence>
<dbReference type="CDD" id="cd07153">
    <property type="entry name" value="Fur_like"/>
    <property type="match status" value="1"/>
</dbReference>
<keyword evidence="12" id="KW-1185">Reference proteome</keyword>
<dbReference type="RefSeq" id="WP_377790664.1">
    <property type="nucleotide sequence ID" value="NZ_JBHLYQ010000196.1"/>
</dbReference>
<keyword evidence="3" id="KW-0963">Cytoplasm</keyword>
<evidence type="ECO:0000256" key="3">
    <source>
        <dbReference type="ARBA" id="ARBA00022490"/>
    </source>
</evidence>